<dbReference type="HOGENOM" id="CLU_1166478_0_0_1"/>
<feature type="transmembrane region" description="Helical" evidence="1">
    <location>
        <begin position="12"/>
        <end position="37"/>
    </location>
</feature>
<keyword evidence="1" id="KW-0812">Transmembrane</keyword>
<dbReference type="EMBL" id="KN837393">
    <property type="protein sequence ID" value="KIJ25901.1"/>
    <property type="molecule type" value="Genomic_DNA"/>
</dbReference>
<protein>
    <submittedName>
        <fullName evidence="2">Uncharacterized protein</fullName>
    </submittedName>
</protein>
<evidence type="ECO:0000256" key="1">
    <source>
        <dbReference type="SAM" id="Phobius"/>
    </source>
</evidence>
<accession>A0A0C9UKI9</accession>
<keyword evidence="3" id="KW-1185">Reference proteome</keyword>
<name>A0A0C9UKI9_SPHS4</name>
<sequence>MSSAISGLTGLFTSALVLQTVSIPLWAISLFQVVFYFKGAVHDSRFLKAFVLFTFLLGTAQFISAFVQTYFQLITCRFGPNFAGLFSISRVAFIITFLTQVFYILRVWFGNRVMTTSQFCYLFRSLLWALCDICCYEKHSTGDFRKLYYWRSPPITREFSPYRIYALRFDYVSIKDTRRHRAAGTLCDQRGRCHSRSWYSLSHNVDGGTSSGLCLAGTLLWNWASIYQFSTSVLLSLV</sequence>
<gene>
    <name evidence="2" type="ORF">M422DRAFT_55753</name>
</gene>
<feature type="transmembrane region" description="Helical" evidence="1">
    <location>
        <begin position="49"/>
        <end position="71"/>
    </location>
</feature>
<reference evidence="2 3" key="1">
    <citation type="submission" date="2014-06" db="EMBL/GenBank/DDBJ databases">
        <title>Evolutionary Origins and Diversification of the Mycorrhizal Mutualists.</title>
        <authorList>
            <consortium name="DOE Joint Genome Institute"/>
            <consortium name="Mycorrhizal Genomics Consortium"/>
            <person name="Kohler A."/>
            <person name="Kuo A."/>
            <person name="Nagy L.G."/>
            <person name="Floudas D."/>
            <person name="Copeland A."/>
            <person name="Barry K.W."/>
            <person name="Cichocki N."/>
            <person name="Veneault-Fourrey C."/>
            <person name="LaButti K."/>
            <person name="Lindquist E.A."/>
            <person name="Lipzen A."/>
            <person name="Lundell T."/>
            <person name="Morin E."/>
            <person name="Murat C."/>
            <person name="Riley R."/>
            <person name="Ohm R."/>
            <person name="Sun H."/>
            <person name="Tunlid A."/>
            <person name="Henrissat B."/>
            <person name="Grigoriev I.V."/>
            <person name="Hibbett D.S."/>
            <person name="Martin F."/>
        </authorList>
    </citation>
    <scope>NUCLEOTIDE SEQUENCE [LARGE SCALE GENOMIC DNA]</scope>
    <source>
        <strain evidence="2 3">SS14</strain>
    </source>
</reference>
<proteinExistence type="predicted"/>
<keyword evidence="1" id="KW-1133">Transmembrane helix</keyword>
<keyword evidence="1" id="KW-0472">Membrane</keyword>
<feature type="transmembrane region" description="Helical" evidence="1">
    <location>
        <begin position="83"/>
        <end position="105"/>
    </location>
</feature>
<organism evidence="2 3">
    <name type="scientific">Sphaerobolus stellatus (strain SS14)</name>
    <dbReference type="NCBI Taxonomy" id="990650"/>
    <lineage>
        <taxon>Eukaryota</taxon>
        <taxon>Fungi</taxon>
        <taxon>Dikarya</taxon>
        <taxon>Basidiomycota</taxon>
        <taxon>Agaricomycotina</taxon>
        <taxon>Agaricomycetes</taxon>
        <taxon>Phallomycetidae</taxon>
        <taxon>Geastrales</taxon>
        <taxon>Sphaerobolaceae</taxon>
        <taxon>Sphaerobolus</taxon>
    </lineage>
</organism>
<evidence type="ECO:0000313" key="2">
    <source>
        <dbReference type="EMBL" id="KIJ25901.1"/>
    </source>
</evidence>
<dbReference type="AlphaFoldDB" id="A0A0C9UKI9"/>
<dbReference type="Proteomes" id="UP000054279">
    <property type="component" value="Unassembled WGS sequence"/>
</dbReference>
<evidence type="ECO:0000313" key="3">
    <source>
        <dbReference type="Proteomes" id="UP000054279"/>
    </source>
</evidence>